<sequence>MGEKKTQPEWNFKERDTYILSELANDPTLSAQEIRDRLESKHDIETSRVTISESIRKMREAGVFREAVIPNEEFLFFSLFEYQFFPPNFDAEWRDALEFIQEDEHTLLFFLADGQYQWKSVMVFRDREQESKWIHDFYKNHGDLLLDLRNTVVTNVLKFNADPRIFESLLGEE</sequence>
<gene>
    <name evidence="1" type="ORF">C492_14896</name>
</gene>
<dbReference type="PATRIC" id="fig|1227498.3.peg.2920"/>
<proteinExistence type="predicted"/>
<evidence type="ECO:0000313" key="2">
    <source>
        <dbReference type="Proteomes" id="UP000011531"/>
    </source>
</evidence>
<dbReference type="Proteomes" id="UP000011531">
    <property type="component" value="Unassembled WGS sequence"/>
</dbReference>
<dbReference type="InterPro" id="IPR036388">
    <property type="entry name" value="WH-like_DNA-bd_sf"/>
</dbReference>
<accession>L9X3Q8</accession>
<dbReference type="EMBL" id="AOIA01000126">
    <property type="protein sequence ID" value="ELY56399.1"/>
    <property type="molecule type" value="Genomic_DNA"/>
</dbReference>
<evidence type="ECO:0000313" key="1">
    <source>
        <dbReference type="EMBL" id="ELY56399.1"/>
    </source>
</evidence>
<dbReference type="Gene3D" id="1.10.10.10">
    <property type="entry name" value="Winged helix-like DNA-binding domain superfamily/Winged helix DNA-binding domain"/>
    <property type="match status" value="1"/>
</dbReference>
<dbReference type="OrthoDB" id="165520at2157"/>
<comment type="caution">
    <text evidence="1">The sequence shown here is derived from an EMBL/GenBank/DDBJ whole genome shotgun (WGS) entry which is preliminary data.</text>
</comment>
<dbReference type="AlphaFoldDB" id="L9X3Q8"/>
<protein>
    <submittedName>
        <fullName evidence="1">AsnC family transcriptional regulator</fullName>
    </submittedName>
</protein>
<name>L9X3Q8_9EURY</name>
<keyword evidence="2" id="KW-1185">Reference proteome</keyword>
<dbReference type="RefSeq" id="WP_008424807.1">
    <property type="nucleotide sequence ID" value="NZ_AOIA01000126.1"/>
</dbReference>
<reference evidence="1 2" key="1">
    <citation type="journal article" date="2014" name="PLoS Genet.">
        <title>Phylogenetically driven sequencing of extremely halophilic archaea reveals strategies for static and dynamic osmo-response.</title>
        <authorList>
            <person name="Becker E.A."/>
            <person name="Seitzer P.M."/>
            <person name="Tritt A."/>
            <person name="Larsen D."/>
            <person name="Krusor M."/>
            <person name="Yao A.I."/>
            <person name="Wu D."/>
            <person name="Madern D."/>
            <person name="Eisen J.A."/>
            <person name="Darling A.E."/>
            <person name="Facciotti M.T."/>
        </authorList>
    </citation>
    <scope>NUCLEOTIDE SEQUENCE [LARGE SCALE GENOMIC DNA]</scope>
    <source>
        <strain evidence="1 2">DSM 18795</strain>
    </source>
</reference>
<organism evidence="1 2">
    <name type="scientific">Natronococcus jeotgali DSM 18795</name>
    <dbReference type="NCBI Taxonomy" id="1227498"/>
    <lineage>
        <taxon>Archaea</taxon>
        <taxon>Methanobacteriati</taxon>
        <taxon>Methanobacteriota</taxon>
        <taxon>Stenosarchaea group</taxon>
        <taxon>Halobacteria</taxon>
        <taxon>Halobacteriales</taxon>
        <taxon>Natrialbaceae</taxon>
        <taxon>Natronococcus</taxon>
    </lineage>
</organism>